<feature type="compositionally biased region" description="Basic and acidic residues" evidence="2">
    <location>
        <begin position="179"/>
        <end position="191"/>
    </location>
</feature>
<feature type="region of interest" description="Disordered" evidence="2">
    <location>
        <begin position="25"/>
        <end position="77"/>
    </location>
</feature>
<comment type="caution">
    <text evidence="3">The sequence shown here is derived from an EMBL/GenBank/DDBJ whole genome shotgun (WGS) entry which is preliminary data.</text>
</comment>
<proteinExistence type="predicted"/>
<dbReference type="OrthoDB" id="3147752at2759"/>
<gene>
    <name evidence="3" type="ORF">EST38_g178</name>
</gene>
<evidence type="ECO:0000313" key="4">
    <source>
        <dbReference type="Proteomes" id="UP000290288"/>
    </source>
</evidence>
<feature type="region of interest" description="Disordered" evidence="2">
    <location>
        <begin position="361"/>
        <end position="391"/>
    </location>
</feature>
<accession>A0A4Q2E1V8</accession>
<evidence type="ECO:0000256" key="1">
    <source>
        <dbReference type="SAM" id="Coils"/>
    </source>
</evidence>
<feature type="compositionally biased region" description="Low complexity" evidence="2">
    <location>
        <begin position="120"/>
        <end position="130"/>
    </location>
</feature>
<name>A0A4Q2E1V8_9AGAR</name>
<feature type="compositionally biased region" description="Pro residues" evidence="2">
    <location>
        <begin position="226"/>
        <end position="243"/>
    </location>
</feature>
<evidence type="ECO:0000313" key="3">
    <source>
        <dbReference type="EMBL" id="RXW25734.1"/>
    </source>
</evidence>
<dbReference type="PANTHER" id="PTHR23159:SF60">
    <property type="entry name" value="SPINDLE ASSEMBLY ABNORMAL PROTEIN 4"/>
    <property type="match status" value="1"/>
</dbReference>
<dbReference type="STRING" id="2316362.A0A4Q2E1V8"/>
<keyword evidence="1" id="KW-0175">Coiled coil</keyword>
<dbReference type="PANTHER" id="PTHR23159">
    <property type="entry name" value="CENTROSOMAL PROTEIN 2"/>
    <property type="match status" value="1"/>
</dbReference>
<reference evidence="3 4" key="1">
    <citation type="submission" date="2019-01" db="EMBL/GenBank/DDBJ databases">
        <title>Draft genome sequence of Psathyrella aberdarensis IHI B618.</title>
        <authorList>
            <person name="Buettner E."/>
            <person name="Kellner H."/>
        </authorList>
    </citation>
    <scope>NUCLEOTIDE SEQUENCE [LARGE SCALE GENOMIC DNA]</scope>
    <source>
        <strain evidence="3 4">IHI B618</strain>
    </source>
</reference>
<feature type="region of interest" description="Disordered" evidence="2">
    <location>
        <begin position="270"/>
        <end position="310"/>
    </location>
</feature>
<dbReference type="Proteomes" id="UP000290288">
    <property type="component" value="Unassembled WGS sequence"/>
</dbReference>
<evidence type="ECO:0000256" key="2">
    <source>
        <dbReference type="SAM" id="MobiDB-lite"/>
    </source>
</evidence>
<feature type="coiled-coil region" evidence="1">
    <location>
        <begin position="445"/>
        <end position="671"/>
    </location>
</feature>
<feature type="compositionally biased region" description="Low complexity" evidence="2">
    <location>
        <begin position="40"/>
        <end position="77"/>
    </location>
</feature>
<dbReference type="EMBL" id="SDEE01000002">
    <property type="protein sequence ID" value="RXW25734.1"/>
    <property type="molecule type" value="Genomic_DNA"/>
</dbReference>
<feature type="compositionally biased region" description="Basic and acidic residues" evidence="2">
    <location>
        <begin position="98"/>
        <end position="112"/>
    </location>
</feature>
<organism evidence="3 4">
    <name type="scientific">Candolleomyces aberdarensis</name>
    <dbReference type="NCBI Taxonomy" id="2316362"/>
    <lineage>
        <taxon>Eukaryota</taxon>
        <taxon>Fungi</taxon>
        <taxon>Dikarya</taxon>
        <taxon>Basidiomycota</taxon>
        <taxon>Agaricomycotina</taxon>
        <taxon>Agaricomycetes</taxon>
        <taxon>Agaricomycetidae</taxon>
        <taxon>Agaricales</taxon>
        <taxon>Agaricineae</taxon>
        <taxon>Psathyrellaceae</taxon>
        <taxon>Candolleomyces</taxon>
    </lineage>
</organism>
<feature type="region of interest" description="Disordered" evidence="2">
    <location>
        <begin position="90"/>
        <end position="245"/>
    </location>
</feature>
<feature type="compositionally biased region" description="Basic and acidic residues" evidence="2">
    <location>
        <begin position="290"/>
        <end position="310"/>
    </location>
</feature>
<keyword evidence="4" id="KW-1185">Reference proteome</keyword>
<sequence length="1006" mass="111226">MASPFAMLSMIGKARRAAAKRKEEAAASAAASSLPLTSPSVSNLTKTTTTSTTTASQTGTAHPASSASSTFGSATPSTDDLLYSDTASIISTNDDFGSDPKSKKKEKELKDKEKKKRRLTSSSLLSLARRPTLLGGSSEKKGANGNGHSGLSSSVVLGSDAATTDEPAEIDTRAITAEPEEHITNELKPRVSSDGFSVVQLQEEPETTPKSNSGGDPEADWTEVAAPPPPSLPLPPPSPPVPAPSARVLPRSVGIVDEHAAPVIVPIAEEVLPEPEPQVQPEPSLSELLETERKKAEAESEARKAAEAESKRLEDALHALTLEKIKLSEEAQTKATENDHALKELKQLKAKWDEERVRVAKERDAERAQVNAERKKAGAESEARRAAEAESKRLEDALHALTLEKVKISGEAQTKAAENGHALKELKTKWDEERVRLAKERDAERAQINAELEKERALVNAEREAERARVAKDRETELARLKRDWEEERSRVTRERGEEQEAWNKQRDLLGERLVNTEAGMENEEKARKRLEKEVAVLKREKDDINRTVPPLQQLVTTLRQDITKTRELVTTKEKNEAALEKQLSVLKREKAEISQAATPLQQLATTLKEEVTKNKELAEKRQKDVASLKEELRRLGEQREASIALKDAHINSLDAALRDAKEDLTKARTSVNERATQAGSTISHLKQKLAQYYQLENERSDRVVSDQMKRQASDIRFGGGAEDRKDHVEPVDAAINVLYTLNSEIFQAAASFADSVEMETRAEVQLEELELLIAKLAPVLSRDLITSLRSAYTEPTDVPNPLLLQVAFQACVAYCCNRFITSWYPLHWDYGNFLQILHSRILETGKTQLAENWRSTTKALLRLTSESHPQFTAYLRQQLVDILAVCGRSMSDPATQTLASRFEDKFSVIGRLAIRMHILLNDTPSNLETFIAQPGSSFKSRMMEDTYADDDGDSSDSSDLFHAGLRQVICTSDIGLQRLASKGGDRNTVVVKPKVVLATILGQEW</sequence>
<dbReference type="AlphaFoldDB" id="A0A4Q2E1V8"/>
<feature type="compositionally biased region" description="Low complexity" evidence="2">
    <location>
        <begin position="149"/>
        <end position="159"/>
    </location>
</feature>
<protein>
    <submittedName>
        <fullName evidence="3">Uncharacterized protein</fullName>
    </submittedName>
</protein>